<dbReference type="Proteomes" id="UP000319342">
    <property type="component" value="Chromosome"/>
</dbReference>
<evidence type="ECO:0000259" key="1">
    <source>
        <dbReference type="Pfam" id="PF04293"/>
    </source>
</evidence>
<dbReference type="AlphaFoldDB" id="A0A518D1H8"/>
<evidence type="ECO:0000313" key="4">
    <source>
        <dbReference type="Proteomes" id="UP000319342"/>
    </source>
</evidence>
<reference evidence="3 4" key="1">
    <citation type="submission" date="2019-02" db="EMBL/GenBank/DDBJ databases">
        <title>Deep-cultivation of Planctomycetes and their phenomic and genomic characterization uncovers novel biology.</title>
        <authorList>
            <person name="Wiegand S."/>
            <person name="Jogler M."/>
            <person name="Boedeker C."/>
            <person name="Pinto D."/>
            <person name="Vollmers J."/>
            <person name="Rivas-Marin E."/>
            <person name="Kohn T."/>
            <person name="Peeters S.H."/>
            <person name="Heuer A."/>
            <person name="Rast P."/>
            <person name="Oberbeckmann S."/>
            <person name="Bunk B."/>
            <person name="Jeske O."/>
            <person name="Meyerdierks A."/>
            <person name="Storesund J.E."/>
            <person name="Kallscheuer N."/>
            <person name="Luecker S."/>
            <person name="Lage O.M."/>
            <person name="Pohl T."/>
            <person name="Merkel B.J."/>
            <person name="Hornburger P."/>
            <person name="Mueller R.-W."/>
            <person name="Bruemmer F."/>
            <person name="Labrenz M."/>
            <person name="Spormann A.M."/>
            <person name="Op den Camp H."/>
            <person name="Overmann J."/>
            <person name="Amann R."/>
            <person name="Jetten M.S.M."/>
            <person name="Mascher T."/>
            <person name="Medema M.H."/>
            <person name="Devos D.P."/>
            <person name="Kaster A.-K."/>
            <person name="Ovreas L."/>
            <person name="Rohde M."/>
            <person name="Galperin M.Y."/>
            <person name="Jogler C."/>
        </authorList>
    </citation>
    <scope>NUCLEOTIDE SEQUENCE [LARGE SCALE GENOMIC DNA]</scope>
    <source>
        <strain evidence="3 4">Pla163</strain>
    </source>
</reference>
<protein>
    <submittedName>
        <fullName evidence="3">SpoVR family protein</fullName>
    </submittedName>
</protein>
<dbReference type="PANTHER" id="PTHR30029:SF2">
    <property type="entry name" value="STAGE V SPORULATION PROTEIN R"/>
    <property type="match status" value="1"/>
</dbReference>
<gene>
    <name evidence="3" type="ORF">Pla163_24520</name>
</gene>
<feature type="domain" description="SpoVR-like C-terminal" evidence="2">
    <location>
        <begin position="372"/>
        <end position="422"/>
    </location>
</feature>
<dbReference type="InterPro" id="IPR056174">
    <property type="entry name" value="SpoVR_N"/>
</dbReference>
<evidence type="ECO:0000313" key="3">
    <source>
        <dbReference type="EMBL" id="QDU85324.1"/>
    </source>
</evidence>
<dbReference type="Pfam" id="PF24755">
    <property type="entry name" value="SpoVR_C"/>
    <property type="match status" value="1"/>
</dbReference>
<dbReference type="Pfam" id="PF04293">
    <property type="entry name" value="SpoVR"/>
    <property type="match status" value="1"/>
</dbReference>
<accession>A0A518D1H8</accession>
<dbReference type="PANTHER" id="PTHR30029">
    <property type="entry name" value="STAGE V SPORULATION PROTEIN R"/>
    <property type="match status" value="1"/>
</dbReference>
<proteinExistence type="predicted"/>
<keyword evidence="4" id="KW-1185">Reference proteome</keyword>
<dbReference type="EMBL" id="CP036290">
    <property type="protein sequence ID" value="QDU85324.1"/>
    <property type="molecule type" value="Genomic_DNA"/>
</dbReference>
<feature type="domain" description="SpoVR protein-like N-terminal" evidence="1">
    <location>
        <begin position="10"/>
        <end position="306"/>
    </location>
</feature>
<dbReference type="RefSeq" id="WP_145188461.1">
    <property type="nucleotide sequence ID" value="NZ_CP036290.1"/>
</dbReference>
<name>A0A518D1H8_9BACT</name>
<evidence type="ECO:0000259" key="2">
    <source>
        <dbReference type="Pfam" id="PF24755"/>
    </source>
</evidence>
<organism evidence="3 4">
    <name type="scientific">Rohdeia mirabilis</name>
    <dbReference type="NCBI Taxonomy" id="2528008"/>
    <lineage>
        <taxon>Bacteria</taxon>
        <taxon>Pseudomonadati</taxon>
        <taxon>Planctomycetota</taxon>
        <taxon>Planctomycetia</taxon>
        <taxon>Planctomycetia incertae sedis</taxon>
        <taxon>Rohdeia</taxon>
    </lineage>
</organism>
<dbReference type="OrthoDB" id="9784270at2"/>
<dbReference type="InterPro" id="IPR007390">
    <property type="entry name" value="Spore_V_R"/>
</dbReference>
<dbReference type="InterPro" id="IPR057008">
    <property type="entry name" value="SpoVR-like_C"/>
</dbReference>
<sequence length="454" mass="51158">MGIKTTLPPELKYHALVIEEKAREYGLEFFDVVFELLDARDVNGIAAYGGFPVRYPSWRFGMEFEKLQRGYSWGMSKIYELVINNDPTYAYLVRSNSLLEQKLVMAHVYGHADFFRNNVWFAGTERRMLDRMAHDATRVRRMIDAHGQETVEKRLDDMLSLEALVDPYLSRVAQPDLAPRRSLSEHRGLRLENFGRDASSTPAPVRAVFPEADVLGYLVREAPLEDWERELLEIVRAEAYYFLPQRLTKVANEGWACYWHSKILTGGLLDASEIIDFADVHSGATAAAPGQFNPYRLGLRLFRYAEALGHDLFMLRRIHNDVSLIDALVDERFALEYHGASESDALAARGQGFDWKAWKEGLLASLTFGGQPRITLVGRDVEGHGELVLEHHHDGRDLQLGQAGETMKRLASVWGAPVHLATRVDDEPCTVVATADTVDVRNGTEGPAEQAQAS</sequence>